<sequence>MAGHGFVDEFNQEGKTIVMVTHDPGTAERAKRILKIRDGTVVDDRASVRTFDAA</sequence>
<dbReference type="GO" id="GO:0005524">
    <property type="term" value="F:ATP binding"/>
    <property type="evidence" value="ECO:0007669"/>
    <property type="project" value="UniProtKB-KW"/>
</dbReference>
<name>A0A5C6DEQ2_9BACT</name>
<keyword evidence="1" id="KW-0378">Hydrolase</keyword>
<dbReference type="EC" id="3.6.3.-" evidence="1"/>
<dbReference type="GO" id="GO:0016787">
    <property type="term" value="F:hydrolase activity"/>
    <property type="evidence" value="ECO:0007669"/>
    <property type="project" value="UniProtKB-KW"/>
</dbReference>
<comment type="caution">
    <text evidence="1">The sequence shown here is derived from an EMBL/GenBank/DDBJ whole genome shotgun (WGS) entry which is preliminary data.</text>
</comment>
<protein>
    <submittedName>
        <fullName evidence="1">Macrolide export ATP-binding/permease protein MacB</fullName>
        <ecNumber evidence="1">3.6.3.-</ecNumber>
    </submittedName>
</protein>
<keyword evidence="2" id="KW-1185">Reference proteome</keyword>
<dbReference type="EMBL" id="SJPY01000009">
    <property type="protein sequence ID" value="TWU35713.1"/>
    <property type="molecule type" value="Genomic_DNA"/>
</dbReference>
<reference evidence="1 2" key="1">
    <citation type="submission" date="2019-02" db="EMBL/GenBank/DDBJ databases">
        <title>Deep-cultivation of Planctomycetes and their phenomic and genomic characterization uncovers novel biology.</title>
        <authorList>
            <person name="Wiegand S."/>
            <person name="Jogler M."/>
            <person name="Boedeker C."/>
            <person name="Pinto D."/>
            <person name="Vollmers J."/>
            <person name="Rivas-Marin E."/>
            <person name="Kohn T."/>
            <person name="Peeters S.H."/>
            <person name="Heuer A."/>
            <person name="Rast P."/>
            <person name="Oberbeckmann S."/>
            <person name="Bunk B."/>
            <person name="Jeske O."/>
            <person name="Meyerdierks A."/>
            <person name="Storesund J.E."/>
            <person name="Kallscheuer N."/>
            <person name="Luecker S."/>
            <person name="Lage O.M."/>
            <person name="Pohl T."/>
            <person name="Merkel B.J."/>
            <person name="Hornburger P."/>
            <person name="Mueller R.-W."/>
            <person name="Bruemmer F."/>
            <person name="Labrenz M."/>
            <person name="Spormann A.M."/>
            <person name="Op Den Camp H."/>
            <person name="Overmann J."/>
            <person name="Amann R."/>
            <person name="Jetten M.S.M."/>
            <person name="Mascher T."/>
            <person name="Medema M.H."/>
            <person name="Devos D.P."/>
            <person name="Kaster A.-K."/>
            <person name="Ovreas L."/>
            <person name="Rohde M."/>
            <person name="Galperin M.Y."/>
            <person name="Jogler C."/>
        </authorList>
    </citation>
    <scope>NUCLEOTIDE SEQUENCE [LARGE SCALE GENOMIC DNA]</scope>
    <source>
        <strain evidence="1 2">Q31b</strain>
    </source>
</reference>
<accession>A0A5C6DEQ2</accession>
<keyword evidence="1" id="KW-0547">Nucleotide-binding</keyword>
<proteinExistence type="predicted"/>
<evidence type="ECO:0000313" key="2">
    <source>
        <dbReference type="Proteomes" id="UP000315471"/>
    </source>
</evidence>
<dbReference type="SUPFAM" id="SSF52540">
    <property type="entry name" value="P-loop containing nucleoside triphosphate hydrolases"/>
    <property type="match status" value="1"/>
</dbReference>
<dbReference type="Proteomes" id="UP000315471">
    <property type="component" value="Unassembled WGS sequence"/>
</dbReference>
<dbReference type="AlphaFoldDB" id="A0A5C6DEQ2"/>
<gene>
    <name evidence="1" type="primary">macB_10</name>
    <name evidence="1" type="ORF">Q31b_51480</name>
</gene>
<evidence type="ECO:0000313" key="1">
    <source>
        <dbReference type="EMBL" id="TWU35713.1"/>
    </source>
</evidence>
<keyword evidence="1" id="KW-0067">ATP-binding</keyword>
<dbReference type="Gene3D" id="3.40.50.300">
    <property type="entry name" value="P-loop containing nucleotide triphosphate hydrolases"/>
    <property type="match status" value="1"/>
</dbReference>
<organism evidence="1 2">
    <name type="scientific">Novipirellula aureliae</name>
    <dbReference type="NCBI Taxonomy" id="2527966"/>
    <lineage>
        <taxon>Bacteria</taxon>
        <taxon>Pseudomonadati</taxon>
        <taxon>Planctomycetota</taxon>
        <taxon>Planctomycetia</taxon>
        <taxon>Pirellulales</taxon>
        <taxon>Pirellulaceae</taxon>
        <taxon>Novipirellula</taxon>
    </lineage>
</organism>
<dbReference type="InterPro" id="IPR027417">
    <property type="entry name" value="P-loop_NTPase"/>
</dbReference>